<dbReference type="EMBL" id="CM023481">
    <property type="protein sequence ID" value="KAH6946688.1"/>
    <property type="molecule type" value="Genomic_DNA"/>
</dbReference>
<evidence type="ECO:0000313" key="1">
    <source>
        <dbReference type="EMBL" id="KAH6946688.1"/>
    </source>
</evidence>
<comment type="caution">
    <text evidence="1">The sequence shown here is derived from an EMBL/GenBank/DDBJ whole genome shotgun (WGS) entry which is preliminary data.</text>
</comment>
<gene>
    <name evidence="1" type="ORF">HPB50_014555</name>
</gene>
<dbReference type="Proteomes" id="UP000821845">
    <property type="component" value="Chromosome 1"/>
</dbReference>
<organism evidence="1 2">
    <name type="scientific">Hyalomma asiaticum</name>
    <name type="common">Tick</name>
    <dbReference type="NCBI Taxonomy" id="266040"/>
    <lineage>
        <taxon>Eukaryota</taxon>
        <taxon>Metazoa</taxon>
        <taxon>Ecdysozoa</taxon>
        <taxon>Arthropoda</taxon>
        <taxon>Chelicerata</taxon>
        <taxon>Arachnida</taxon>
        <taxon>Acari</taxon>
        <taxon>Parasitiformes</taxon>
        <taxon>Ixodida</taxon>
        <taxon>Ixodoidea</taxon>
        <taxon>Ixodidae</taxon>
        <taxon>Hyalomminae</taxon>
        <taxon>Hyalomma</taxon>
    </lineage>
</organism>
<name>A0ACB7TI97_HYAAI</name>
<keyword evidence="2" id="KW-1185">Reference proteome</keyword>
<reference evidence="1" key="1">
    <citation type="submission" date="2020-05" db="EMBL/GenBank/DDBJ databases">
        <title>Large-scale comparative analyses of tick genomes elucidate their genetic diversity and vector capacities.</title>
        <authorList>
            <person name="Jia N."/>
            <person name="Wang J."/>
            <person name="Shi W."/>
            <person name="Du L."/>
            <person name="Sun Y."/>
            <person name="Zhan W."/>
            <person name="Jiang J."/>
            <person name="Wang Q."/>
            <person name="Zhang B."/>
            <person name="Ji P."/>
            <person name="Sakyi L.B."/>
            <person name="Cui X."/>
            <person name="Yuan T."/>
            <person name="Jiang B."/>
            <person name="Yang W."/>
            <person name="Lam T.T.-Y."/>
            <person name="Chang Q."/>
            <person name="Ding S."/>
            <person name="Wang X."/>
            <person name="Zhu J."/>
            <person name="Ruan X."/>
            <person name="Zhao L."/>
            <person name="Wei J."/>
            <person name="Que T."/>
            <person name="Du C."/>
            <person name="Cheng J."/>
            <person name="Dai P."/>
            <person name="Han X."/>
            <person name="Huang E."/>
            <person name="Gao Y."/>
            <person name="Liu J."/>
            <person name="Shao H."/>
            <person name="Ye R."/>
            <person name="Li L."/>
            <person name="Wei W."/>
            <person name="Wang X."/>
            <person name="Wang C."/>
            <person name="Yang T."/>
            <person name="Huo Q."/>
            <person name="Li W."/>
            <person name="Guo W."/>
            <person name="Chen H."/>
            <person name="Zhou L."/>
            <person name="Ni X."/>
            <person name="Tian J."/>
            <person name="Zhou Y."/>
            <person name="Sheng Y."/>
            <person name="Liu T."/>
            <person name="Pan Y."/>
            <person name="Xia L."/>
            <person name="Li J."/>
            <person name="Zhao F."/>
            <person name="Cao W."/>
        </authorList>
    </citation>
    <scope>NUCLEOTIDE SEQUENCE</scope>
    <source>
        <strain evidence="1">Hyas-2018</strain>
    </source>
</reference>
<accession>A0ACB7TI97</accession>
<evidence type="ECO:0000313" key="2">
    <source>
        <dbReference type="Proteomes" id="UP000821845"/>
    </source>
</evidence>
<sequence length="125" mass="14284">MSLGTAASRSTLSWLCRTQRGGRYYGRLRPLPYADTDVILVCFSIDFRGSLENIPEKWTLEGRLILRPSFLRNDLHTLPDPVMAKQKHAAPEDGLPIPGEKYRCPRPTWNVLPRPITVLARRSRL</sequence>
<proteinExistence type="predicted"/>
<protein>
    <submittedName>
        <fullName evidence="1">Uncharacterized protein</fullName>
    </submittedName>
</protein>